<evidence type="ECO:0000313" key="2">
    <source>
        <dbReference type="EMBL" id="MBC8575430.1"/>
    </source>
</evidence>
<dbReference type="SMART" id="SM00331">
    <property type="entry name" value="PP2C_SIG"/>
    <property type="match status" value="1"/>
</dbReference>
<dbReference type="EMBL" id="JACRTB010000003">
    <property type="protein sequence ID" value="MBC8575430.1"/>
    <property type="molecule type" value="Genomic_DNA"/>
</dbReference>
<dbReference type="Proteomes" id="UP000658131">
    <property type="component" value="Unassembled WGS sequence"/>
</dbReference>
<dbReference type="SMART" id="SM00332">
    <property type="entry name" value="PP2Cc"/>
    <property type="match status" value="1"/>
</dbReference>
<feature type="domain" description="PPM-type phosphatase" evidence="1">
    <location>
        <begin position="3"/>
        <end position="242"/>
    </location>
</feature>
<gene>
    <name evidence="2" type="ORF">H8717_03245</name>
</gene>
<dbReference type="NCBIfam" id="NF033484">
    <property type="entry name" value="Stp1_PP2C_phos"/>
    <property type="match status" value="1"/>
</dbReference>
<dbReference type="InterPro" id="IPR001932">
    <property type="entry name" value="PPM-type_phosphatase-like_dom"/>
</dbReference>
<dbReference type="InterPro" id="IPR036457">
    <property type="entry name" value="PPM-type-like_dom_sf"/>
</dbReference>
<dbReference type="SUPFAM" id="SSF81606">
    <property type="entry name" value="PP2C-like"/>
    <property type="match status" value="1"/>
</dbReference>
<reference evidence="2 3" key="1">
    <citation type="submission" date="2020-08" db="EMBL/GenBank/DDBJ databases">
        <title>Genome public.</title>
        <authorList>
            <person name="Liu C."/>
            <person name="Sun Q."/>
        </authorList>
    </citation>
    <scope>NUCLEOTIDE SEQUENCE [LARGE SCALE GENOMIC DNA]</scope>
    <source>
        <strain evidence="2 3">BX1</strain>
    </source>
</reference>
<accession>A0ABR7NGC3</accession>
<dbReference type="RefSeq" id="WP_262399065.1">
    <property type="nucleotide sequence ID" value="NZ_JACRTB010000003.1"/>
</dbReference>
<sequence length="247" mass="26217">MWMMGETDVGQKRKSNQDTFLTEQLSGESGLLLVCDGMGGERGGAVASGLALSAAAESLRRSVGAGMNENSIRRALECAGAAANAAVFDAASQDATLHGMGTTLVGAVVQEDSAHFLHAGDSRAYLLRDDLLTQLTVDHTVVQMLVDRGEISERDAKVHPQRHYITRAVGVGEQLRYDIFSIDLLPGDALLLCSDGLYNYLSHEDLCALAAVALRCGSAKPLIDRANENGGGDNITAVLCRTANREK</sequence>
<protein>
    <submittedName>
        <fullName evidence="2">Stp1/IreP family PP2C-type Ser/Thr phosphatase</fullName>
    </submittedName>
</protein>
<dbReference type="InterPro" id="IPR015655">
    <property type="entry name" value="PP2C"/>
</dbReference>
<dbReference type="Pfam" id="PF13672">
    <property type="entry name" value="PP2C_2"/>
    <property type="match status" value="1"/>
</dbReference>
<proteinExistence type="predicted"/>
<evidence type="ECO:0000313" key="3">
    <source>
        <dbReference type="Proteomes" id="UP000658131"/>
    </source>
</evidence>
<dbReference type="Gene3D" id="3.60.40.10">
    <property type="entry name" value="PPM-type phosphatase domain"/>
    <property type="match status" value="1"/>
</dbReference>
<keyword evidence="3" id="KW-1185">Reference proteome</keyword>
<comment type="caution">
    <text evidence="2">The sequence shown here is derived from an EMBL/GenBank/DDBJ whole genome shotgun (WGS) entry which is preliminary data.</text>
</comment>
<dbReference type="PROSITE" id="PS51746">
    <property type="entry name" value="PPM_2"/>
    <property type="match status" value="1"/>
</dbReference>
<dbReference type="CDD" id="cd00143">
    <property type="entry name" value="PP2Cc"/>
    <property type="match status" value="1"/>
</dbReference>
<dbReference type="PANTHER" id="PTHR47992">
    <property type="entry name" value="PROTEIN PHOSPHATASE"/>
    <property type="match status" value="1"/>
</dbReference>
<evidence type="ECO:0000259" key="1">
    <source>
        <dbReference type="PROSITE" id="PS51746"/>
    </source>
</evidence>
<organism evidence="2 3">
    <name type="scientific">Yanshouia hominis</name>
    <dbReference type="NCBI Taxonomy" id="2763673"/>
    <lineage>
        <taxon>Bacteria</taxon>
        <taxon>Bacillati</taxon>
        <taxon>Bacillota</taxon>
        <taxon>Clostridia</taxon>
        <taxon>Eubacteriales</taxon>
        <taxon>Oscillospiraceae</taxon>
        <taxon>Yanshouia</taxon>
    </lineage>
</organism>
<name>A0ABR7NGC3_9FIRM</name>